<organism evidence="2 3">
    <name type="scientific">Gymnopus androsaceus JB14</name>
    <dbReference type="NCBI Taxonomy" id="1447944"/>
    <lineage>
        <taxon>Eukaryota</taxon>
        <taxon>Fungi</taxon>
        <taxon>Dikarya</taxon>
        <taxon>Basidiomycota</taxon>
        <taxon>Agaricomycotina</taxon>
        <taxon>Agaricomycetes</taxon>
        <taxon>Agaricomycetidae</taxon>
        <taxon>Agaricales</taxon>
        <taxon>Marasmiineae</taxon>
        <taxon>Omphalotaceae</taxon>
        <taxon>Gymnopus</taxon>
    </lineage>
</organism>
<gene>
    <name evidence="2" type="ORF">BT96DRAFT_941836</name>
</gene>
<evidence type="ECO:0000256" key="1">
    <source>
        <dbReference type="SAM" id="MobiDB-lite"/>
    </source>
</evidence>
<keyword evidence="3" id="KW-1185">Reference proteome</keyword>
<evidence type="ECO:0000313" key="3">
    <source>
        <dbReference type="Proteomes" id="UP000799118"/>
    </source>
</evidence>
<protein>
    <submittedName>
        <fullName evidence="2">Uncharacterized protein</fullName>
    </submittedName>
</protein>
<sequence>MKTNDECLKKFLEAPFWYRIFRERNDPSLAKDWDITSALFLLVMEIKHSLDSDLPEPSESCRKSFGSNLGAAPAGRSLAQNLGFTNKPFTVMQSQSFLAISETIPPLIFTVLSEIRPILLELVKTSHWRNNCQNALSPLPATLPAVQDPFSGPPEKGITGRVATGARIQTTFFLVKTPNLSASGPSTAGAGDWEQGSSGDGQSGWLRIRMGDANEMHANIVLQREDVLDYGSFVWRIADAYYGTRGCGMEARPVYELLSTDESTAVSYILLPIASCYRMLDELKEAAGTSMKHGTHSQPNDNGSFRRQTLFLAFFSEDRSSKNTKSSRANPRIRIGSLKPN</sequence>
<evidence type="ECO:0000313" key="2">
    <source>
        <dbReference type="EMBL" id="KAE9396194.1"/>
    </source>
</evidence>
<name>A0A6A4HGE6_9AGAR</name>
<accession>A0A6A4HGE6</accession>
<dbReference type="OrthoDB" id="9991317at2759"/>
<reference evidence="2" key="1">
    <citation type="journal article" date="2019" name="Environ. Microbiol.">
        <title>Fungal ecological strategies reflected in gene transcription - a case study of two litter decomposers.</title>
        <authorList>
            <person name="Barbi F."/>
            <person name="Kohler A."/>
            <person name="Barry K."/>
            <person name="Baskaran P."/>
            <person name="Daum C."/>
            <person name="Fauchery L."/>
            <person name="Ihrmark K."/>
            <person name="Kuo A."/>
            <person name="LaButti K."/>
            <person name="Lipzen A."/>
            <person name="Morin E."/>
            <person name="Grigoriev I.V."/>
            <person name="Henrissat B."/>
            <person name="Lindahl B."/>
            <person name="Martin F."/>
        </authorList>
    </citation>
    <scope>NUCLEOTIDE SEQUENCE</scope>
    <source>
        <strain evidence="2">JB14</strain>
    </source>
</reference>
<dbReference type="AlphaFoldDB" id="A0A6A4HGE6"/>
<dbReference type="EMBL" id="ML769517">
    <property type="protein sequence ID" value="KAE9396194.1"/>
    <property type="molecule type" value="Genomic_DNA"/>
</dbReference>
<feature type="region of interest" description="Disordered" evidence="1">
    <location>
        <begin position="320"/>
        <end position="341"/>
    </location>
</feature>
<dbReference type="Proteomes" id="UP000799118">
    <property type="component" value="Unassembled WGS sequence"/>
</dbReference>
<proteinExistence type="predicted"/>